<dbReference type="EMBL" id="JAUJYO010000016">
    <property type="protein sequence ID" value="KAK1294699.1"/>
    <property type="molecule type" value="Genomic_DNA"/>
</dbReference>
<comment type="caution">
    <text evidence="2">The sequence shown here is derived from an EMBL/GenBank/DDBJ whole genome shotgun (WGS) entry which is preliminary data.</text>
</comment>
<keyword evidence="1" id="KW-1133">Transmembrane helix</keyword>
<protein>
    <submittedName>
        <fullName evidence="2">Uncharacterized protein</fullName>
    </submittedName>
</protein>
<proteinExistence type="predicted"/>
<organism evidence="2 3">
    <name type="scientific">Acorus calamus</name>
    <name type="common">Sweet flag</name>
    <dbReference type="NCBI Taxonomy" id="4465"/>
    <lineage>
        <taxon>Eukaryota</taxon>
        <taxon>Viridiplantae</taxon>
        <taxon>Streptophyta</taxon>
        <taxon>Embryophyta</taxon>
        <taxon>Tracheophyta</taxon>
        <taxon>Spermatophyta</taxon>
        <taxon>Magnoliopsida</taxon>
        <taxon>Liliopsida</taxon>
        <taxon>Acoraceae</taxon>
        <taxon>Acorus</taxon>
    </lineage>
</organism>
<reference evidence="2" key="1">
    <citation type="journal article" date="2023" name="Nat. Commun.">
        <title>Diploid and tetraploid genomes of Acorus and the evolution of monocots.</title>
        <authorList>
            <person name="Ma L."/>
            <person name="Liu K.W."/>
            <person name="Li Z."/>
            <person name="Hsiao Y.Y."/>
            <person name="Qi Y."/>
            <person name="Fu T."/>
            <person name="Tang G.D."/>
            <person name="Zhang D."/>
            <person name="Sun W.H."/>
            <person name="Liu D.K."/>
            <person name="Li Y."/>
            <person name="Chen G.Z."/>
            <person name="Liu X.D."/>
            <person name="Liao X.Y."/>
            <person name="Jiang Y.T."/>
            <person name="Yu X."/>
            <person name="Hao Y."/>
            <person name="Huang J."/>
            <person name="Zhao X.W."/>
            <person name="Ke S."/>
            <person name="Chen Y.Y."/>
            <person name="Wu W.L."/>
            <person name="Hsu J.L."/>
            <person name="Lin Y.F."/>
            <person name="Huang M.D."/>
            <person name="Li C.Y."/>
            <person name="Huang L."/>
            <person name="Wang Z.W."/>
            <person name="Zhao X."/>
            <person name="Zhong W.Y."/>
            <person name="Peng D.H."/>
            <person name="Ahmad S."/>
            <person name="Lan S."/>
            <person name="Zhang J.S."/>
            <person name="Tsai W.C."/>
            <person name="Van de Peer Y."/>
            <person name="Liu Z.J."/>
        </authorList>
    </citation>
    <scope>NUCLEOTIDE SEQUENCE</scope>
    <source>
        <strain evidence="2">CP</strain>
    </source>
</reference>
<gene>
    <name evidence="2" type="ORF">QJS10_CPA16g00423</name>
</gene>
<dbReference type="AlphaFoldDB" id="A0AAV9D1K2"/>
<name>A0AAV9D1K2_ACOCL</name>
<keyword evidence="1" id="KW-0812">Transmembrane</keyword>
<dbReference type="Proteomes" id="UP001180020">
    <property type="component" value="Unassembled WGS sequence"/>
</dbReference>
<accession>A0AAV9D1K2</accession>
<evidence type="ECO:0000313" key="2">
    <source>
        <dbReference type="EMBL" id="KAK1294699.1"/>
    </source>
</evidence>
<reference evidence="2" key="2">
    <citation type="submission" date="2023-06" db="EMBL/GenBank/DDBJ databases">
        <authorList>
            <person name="Ma L."/>
            <person name="Liu K.-W."/>
            <person name="Li Z."/>
            <person name="Hsiao Y.-Y."/>
            <person name="Qi Y."/>
            <person name="Fu T."/>
            <person name="Tang G."/>
            <person name="Zhang D."/>
            <person name="Sun W.-H."/>
            <person name="Liu D.-K."/>
            <person name="Li Y."/>
            <person name="Chen G.-Z."/>
            <person name="Liu X.-D."/>
            <person name="Liao X.-Y."/>
            <person name="Jiang Y.-T."/>
            <person name="Yu X."/>
            <person name="Hao Y."/>
            <person name="Huang J."/>
            <person name="Zhao X.-W."/>
            <person name="Ke S."/>
            <person name="Chen Y.-Y."/>
            <person name="Wu W.-L."/>
            <person name="Hsu J.-L."/>
            <person name="Lin Y.-F."/>
            <person name="Huang M.-D."/>
            <person name="Li C.-Y."/>
            <person name="Huang L."/>
            <person name="Wang Z.-W."/>
            <person name="Zhao X."/>
            <person name="Zhong W.-Y."/>
            <person name="Peng D.-H."/>
            <person name="Ahmad S."/>
            <person name="Lan S."/>
            <person name="Zhang J.-S."/>
            <person name="Tsai W.-C."/>
            <person name="Van De Peer Y."/>
            <person name="Liu Z.-J."/>
        </authorList>
    </citation>
    <scope>NUCLEOTIDE SEQUENCE</scope>
    <source>
        <strain evidence="2">CP</strain>
        <tissue evidence="2">Leaves</tissue>
    </source>
</reference>
<evidence type="ECO:0000256" key="1">
    <source>
        <dbReference type="SAM" id="Phobius"/>
    </source>
</evidence>
<feature type="transmembrane region" description="Helical" evidence="1">
    <location>
        <begin position="46"/>
        <end position="66"/>
    </location>
</feature>
<keyword evidence="3" id="KW-1185">Reference proteome</keyword>
<keyword evidence="1" id="KW-0472">Membrane</keyword>
<sequence>MRGLIGERKLRRLMSDVDAFQYRGSVLQPWKPQTCRRRNRPINVGVFLFWVTTITTQATTLVLPWASTWRCNRRRCCRRQRSWVSMGARMKKEEKQSVKGKFAAACGGR</sequence>
<evidence type="ECO:0000313" key="3">
    <source>
        <dbReference type="Proteomes" id="UP001180020"/>
    </source>
</evidence>